<organism evidence="1 2">
    <name type="scientific">Syntrophobotulus glycolicus (strain DSM 8271 / FlGlyR)</name>
    <dbReference type="NCBI Taxonomy" id="645991"/>
    <lineage>
        <taxon>Bacteria</taxon>
        <taxon>Bacillati</taxon>
        <taxon>Bacillota</taxon>
        <taxon>Clostridia</taxon>
        <taxon>Eubacteriales</taxon>
        <taxon>Desulfitobacteriaceae</taxon>
        <taxon>Syntrophobotulus</taxon>
    </lineage>
</organism>
<name>F0SZ02_SYNGF</name>
<evidence type="ECO:0000313" key="1">
    <source>
        <dbReference type="EMBL" id="ADY56039.1"/>
    </source>
</evidence>
<proteinExistence type="predicted"/>
<reference evidence="2" key="2">
    <citation type="submission" date="2011-02" db="EMBL/GenBank/DDBJ databases">
        <title>The complete genome of Syntrophobotulus glycolicus DSM 8271.</title>
        <authorList>
            <person name="Lucas S."/>
            <person name="Copeland A."/>
            <person name="Lapidus A."/>
            <person name="Bruce D."/>
            <person name="Goodwin L."/>
            <person name="Pitluck S."/>
            <person name="Kyrpides N."/>
            <person name="Mavromatis K."/>
            <person name="Pagani I."/>
            <person name="Ivanova N."/>
            <person name="Mikhailova N."/>
            <person name="Chertkov O."/>
            <person name="Held B."/>
            <person name="Detter J.C."/>
            <person name="Tapia R."/>
            <person name="Han C."/>
            <person name="Land M."/>
            <person name="Hauser L."/>
            <person name="Markowitz V."/>
            <person name="Cheng J.-F."/>
            <person name="Hugenholtz P."/>
            <person name="Woyke T."/>
            <person name="Wu D."/>
            <person name="Spring S."/>
            <person name="Schroeder M."/>
            <person name="Brambilla E."/>
            <person name="Klenk H.-P."/>
            <person name="Eisen J.A."/>
        </authorList>
    </citation>
    <scope>NUCLEOTIDE SEQUENCE [LARGE SCALE GENOMIC DNA]</scope>
    <source>
        <strain evidence="2">DSM 8271 / FlGlyR</strain>
    </source>
</reference>
<protein>
    <submittedName>
        <fullName evidence="1">Uncharacterized protein</fullName>
    </submittedName>
</protein>
<dbReference type="Proteomes" id="UP000007488">
    <property type="component" value="Chromosome"/>
</dbReference>
<gene>
    <name evidence="1" type="ordered locus">Sgly_1742</name>
</gene>
<sequence>MKMKEIKNSLKITQKGMKQMQKGMSKDLKKAGNRQFNIIEEMKMEIASELGLKRK</sequence>
<dbReference type="EMBL" id="CP002547">
    <property type="protein sequence ID" value="ADY56039.1"/>
    <property type="molecule type" value="Genomic_DNA"/>
</dbReference>
<keyword evidence="2" id="KW-1185">Reference proteome</keyword>
<reference evidence="1 2" key="1">
    <citation type="journal article" date="2011" name="Stand. Genomic Sci.">
        <title>Complete genome sequence of Syntrophobotulus glycolicus type strain (FlGlyR).</title>
        <authorList>
            <person name="Han C."/>
            <person name="Mwirichia R."/>
            <person name="Chertkov O."/>
            <person name="Held B."/>
            <person name="Lapidus A."/>
            <person name="Nolan M."/>
            <person name="Lucas S."/>
            <person name="Hammon N."/>
            <person name="Deshpande S."/>
            <person name="Cheng J.F."/>
            <person name="Tapia R."/>
            <person name="Goodwin L."/>
            <person name="Pitluck S."/>
            <person name="Huntemann M."/>
            <person name="Liolios K."/>
            <person name="Ivanova N."/>
            <person name="Pagani I."/>
            <person name="Mavromatis K."/>
            <person name="Ovchinikova G."/>
            <person name="Pati A."/>
            <person name="Chen A."/>
            <person name="Palaniappan K."/>
            <person name="Land M."/>
            <person name="Hauser L."/>
            <person name="Brambilla E.M."/>
            <person name="Rohde M."/>
            <person name="Spring S."/>
            <person name="Sikorski J."/>
            <person name="Goker M."/>
            <person name="Woyke T."/>
            <person name="Bristow J."/>
            <person name="Eisen J.A."/>
            <person name="Markowitz V."/>
            <person name="Hugenholtz P."/>
            <person name="Kyrpides N.C."/>
            <person name="Klenk H.P."/>
            <person name="Detter J.C."/>
        </authorList>
    </citation>
    <scope>NUCLEOTIDE SEQUENCE [LARGE SCALE GENOMIC DNA]</scope>
    <source>
        <strain evidence="2">DSM 8271 / FlGlyR</strain>
    </source>
</reference>
<dbReference type="RefSeq" id="WP_013624907.1">
    <property type="nucleotide sequence ID" value="NC_015172.1"/>
</dbReference>
<dbReference type="AlphaFoldDB" id="F0SZ02"/>
<dbReference type="KEGG" id="sgy:Sgly_1742"/>
<accession>F0SZ02</accession>
<dbReference type="HOGENOM" id="CLU_3030860_0_0_9"/>
<evidence type="ECO:0000313" key="2">
    <source>
        <dbReference type="Proteomes" id="UP000007488"/>
    </source>
</evidence>